<comment type="caution">
    <text evidence="3">The sequence shown here is derived from an EMBL/GenBank/DDBJ whole genome shotgun (WGS) entry which is preliminary data.</text>
</comment>
<keyword evidence="2" id="KW-1133">Transmembrane helix</keyword>
<sequence>MPPPIPIPTLSSLTLLFPRQDGAHLPDPKVPPNSKFIDWKKSGGMKGNNVVIIIIACLIIGTGVVFLFGYCCFMRYTQVLYARTQSALLGAGPGTGGTETSPSRANGNGHGMGNEMGGVTSRSKSTDNFARRGASPPTNDSFASTKTFSAMPSRPPSGEFVLASPPRTRSIRTISMGKYAAGDSYAMSGGMSGYKRVETSSPRKHVKSKSSGGSKSVRTARDAGSGGGRSKSSAGHKRGRRSMGSSDWKAEGNSGKGNWN</sequence>
<dbReference type="EMBL" id="MCFA01000069">
    <property type="protein sequence ID" value="ORY10720.1"/>
    <property type="molecule type" value="Genomic_DNA"/>
</dbReference>
<organism evidence="3 4">
    <name type="scientific">Clohesyomyces aquaticus</name>
    <dbReference type="NCBI Taxonomy" id="1231657"/>
    <lineage>
        <taxon>Eukaryota</taxon>
        <taxon>Fungi</taxon>
        <taxon>Dikarya</taxon>
        <taxon>Ascomycota</taxon>
        <taxon>Pezizomycotina</taxon>
        <taxon>Dothideomycetes</taxon>
        <taxon>Pleosporomycetidae</taxon>
        <taxon>Pleosporales</taxon>
        <taxon>Lindgomycetaceae</taxon>
        <taxon>Clohesyomyces</taxon>
    </lineage>
</organism>
<keyword evidence="2" id="KW-0472">Membrane</keyword>
<evidence type="ECO:0000256" key="2">
    <source>
        <dbReference type="SAM" id="Phobius"/>
    </source>
</evidence>
<name>A0A1Y1ZKC7_9PLEO</name>
<reference evidence="3 4" key="1">
    <citation type="submission" date="2016-07" db="EMBL/GenBank/DDBJ databases">
        <title>Pervasive Adenine N6-methylation of Active Genes in Fungi.</title>
        <authorList>
            <consortium name="DOE Joint Genome Institute"/>
            <person name="Mondo S.J."/>
            <person name="Dannebaum R.O."/>
            <person name="Kuo R.C."/>
            <person name="Labutti K."/>
            <person name="Haridas S."/>
            <person name="Kuo A."/>
            <person name="Salamov A."/>
            <person name="Ahrendt S.R."/>
            <person name="Lipzen A."/>
            <person name="Sullivan W."/>
            <person name="Andreopoulos W.B."/>
            <person name="Clum A."/>
            <person name="Lindquist E."/>
            <person name="Daum C."/>
            <person name="Ramamoorthy G.K."/>
            <person name="Gryganskyi A."/>
            <person name="Culley D."/>
            <person name="Magnuson J.K."/>
            <person name="James T.Y."/>
            <person name="O'Malley M.A."/>
            <person name="Stajich J.E."/>
            <person name="Spatafora J.W."/>
            <person name="Visel A."/>
            <person name="Grigoriev I.V."/>
        </authorList>
    </citation>
    <scope>NUCLEOTIDE SEQUENCE [LARGE SCALE GENOMIC DNA]</scope>
    <source>
        <strain evidence="3 4">CBS 115471</strain>
    </source>
</reference>
<keyword evidence="4" id="KW-1185">Reference proteome</keyword>
<evidence type="ECO:0000313" key="4">
    <source>
        <dbReference type="Proteomes" id="UP000193144"/>
    </source>
</evidence>
<gene>
    <name evidence="3" type="ORF">BCR34DRAFT_654101</name>
</gene>
<evidence type="ECO:0000313" key="3">
    <source>
        <dbReference type="EMBL" id="ORY10720.1"/>
    </source>
</evidence>
<proteinExistence type="predicted"/>
<keyword evidence="2" id="KW-0812">Transmembrane</keyword>
<evidence type="ECO:0000256" key="1">
    <source>
        <dbReference type="SAM" id="MobiDB-lite"/>
    </source>
</evidence>
<feature type="compositionally biased region" description="Polar residues" evidence="1">
    <location>
        <begin position="136"/>
        <end position="150"/>
    </location>
</feature>
<dbReference type="Proteomes" id="UP000193144">
    <property type="component" value="Unassembled WGS sequence"/>
</dbReference>
<dbReference type="AlphaFoldDB" id="A0A1Y1ZKC7"/>
<feature type="region of interest" description="Disordered" evidence="1">
    <location>
        <begin position="194"/>
        <end position="260"/>
    </location>
</feature>
<feature type="compositionally biased region" description="Low complexity" evidence="1">
    <location>
        <begin position="98"/>
        <end position="107"/>
    </location>
</feature>
<accession>A0A1Y1ZKC7</accession>
<feature type="transmembrane region" description="Helical" evidence="2">
    <location>
        <begin position="50"/>
        <end position="73"/>
    </location>
</feature>
<protein>
    <submittedName>
        <fullName evidence="3">Uncharacterized protein</fullName>
    </submittedName>
</protein>
<feature type="region of interest" description="Disordered" evidence="1">
    <location>
        <begin position="92"/>
        <end position="166"/>
    </location>
</feature>